<dbReference type="SUPFAM" id="SSF55718">
    <property type="entry name" value="SCP-like"/>
    <property type="match status" value="1"/>
</dbReference>
<dbReference type="Pfam" id="PF02036">
    <property type="entry name" value="SCP2"/>
    <property type="match status" value="1"/>
</dbReference>
<keyword evidence="3" id="KW-1185">Reference proteome</keyword>
<organism evidence="2 3">
    <name type="scientific">Pseudaestuariivita atlantica</name>
    <dbReference type="NCBI Taxonomy" id="1317121"/>
    <lineage>
        <taxon>Bacteria</taxon>
        <taxon>Pseudomonadati</taxon>
        <taxon>Pseudomonadota</taxon>
        <taxon>Alphaproteobacteria</taxon>
        <taxon>Rhodobacterales</taxon>
        <taxon>Paracoccaceae</taxon>
        <taxon>Pseudaestuariivita</taxon>
    </lineage>
</organism>
<name>A0A0L1JQE2_9RHOB</name>
<dbReference type="RefSeq" id="WP_050530130.1">
    <property type="nucleotide sequence ID" value="NZ_AQQZ01000003.1"/>
</dbReference>
<evidence type="ECO:0000313" key="2">
    <source>
        <dbReference type="EMBL" id="KNG93994.1"/>
    </source>
</evidence>
<dbReference type="InterPro" id="IPR003033">
    <property type="entry name" value="SCP2_sterol-bd_dom"/>
</dbReference>
<dbReference type="PANTHER" id="PTHR10094">
    <property type="entry name" value="STEROL CARRIER PROTEIN 2 SCP-2 FAMILY PROTEIN"/>
    <property type="match status" value="1"/>
</dbReference>
<dbReference type="STRING" id="1317121.ATO11_06930"/>
<feature type="domain" description="SCP2" evidence="1">
    <location>
        <begin position="19"/>
        <end position="93"/>
    </location>
</feature>
<proteinExistence type="predicted"/>
<comment type="caution">
    <text evidence="2">The sequence shown here is derived from an EMBL/GenBank/DDBJ whole genome shotgun (WGS) entry which is preliminary data.</text>
</comment>
<evidence type="ECO:0000313" key="3">
    <source>
        <dbReference type="Proteomes" id="UP000036938"/>
    </source>
</evidence>
<dbReference type="Proteomes" id="UP000036938">
    <property type="component" value="Unassembled WGS sequence"/>
</dbReference>
<dbReference type="OrthoDB" id="9809312at2"/>
<accession>A0A0L1JQE2</accession>
<dbReference type="GO" id="GO:0005829">
    <property type="term" value="C:cytosol"/>
    <property type="evidence" value="ECO:0007669"/>
    <property type="project" value="TreeGrafter"/>
</dbReference>
<dbReference type="PANTHER" id="PTHR10094:SF25">
    <property type="entry name" value="SCP2 STEROL-BINDING DOMAIN-CONTAINING PROTEIN 1"/>
    <property type="match status" value="1"/>
</dbReference>
<dbReference type="EMBL" id="AQQZ01000003">
    <property type="protein sequence ID" value="KNG93994.1"/>
    <property type="molecule type" value="Genomic_DNA"/>
</dbReference>
<dbReference type="AlphaFoldDB" id="A0A0L1JQE2"/>
<sequence length="96" mass="9765">MSDVMAEAEAALKAKLADADIGGTVKFDIEGEGAIMVDDGGVRQGDDAADVTLKADADTFREILDGSLNPTAAFMGGKLTVDGDMGLAMKLASELG</sequence>
<evidence type="ECO:0000259" key="1">
    <source>
        <dbReference type="Pfam" id="PF02036"/>
    </source>
</evidence>
<dbReference type="Gene3D" id="3.30.1050.10">
    <property type="entry name" value="SCP2 sterol-binding domain"/>
    <property type="match status" value="1"/>
</dbReference>
<dbReference type="InterPro" id="IPR036527">
    <property type="entry name" value="SCP2_sterol-bd_dom_sf"/>
</dbReference>
<reference evidence="2 3" key="1">
    <citation type="journal article" date="2015" name="Int. J. Syst. Evol. Microbiol.">
        <title>Aestuariivita atlantica sp. nov., isolated from deep sea sediment of the Atlantic Ocean.</title>
        <authorList>
            <person name="Li G."/>
            <person name="Lai Q."/>
            <person name="Du Y."/>
            <person name="Liu X."/>
            <person name="Sun F."/>
            <person name="Shao Z."/>
        </authorList>
    </citation>
    <scope>NUCLEOTIDE SEQUENCE [LARGE SCALE GENOMIC DNA]</scope>
    <source>
        <strain evidence="2 3">22II-S11-z3</strain>
    </source>
</reference>
<protein>
    <submittedName>
        <fullName evidence="2">Sterol carrier family protein</fullName>
    </submittedName>
</protein>
<gene>
    <name evidence="2" type="ORF">ATO11_06930</name>
</gene>